<keyword evidence="1 3" id="KW-0808">Transferase</keyword>
<evidence type="ECO:0000256" key="1">
    <source>
        <dbReference type="ARBA" id="ARBA00022679"/>
    </source>
</evidence>
<dbReference type="InterPro" id="IPR013792">
    <property type="entry name" value="RNA3'P_cycl/enolpyr_Trfase_a/b"/>
</dbReference>
<dbReference type="Proteomes" id="UP000286928">
    <property type="component" value="Unassembled WGS sequence"/>
</dbReference>
<dbReference type="InterPro" id="IPR001986">
    <property type="entry name" value="Enolpyruvate_Tfrase_dom"/>
</dbReference>
<feature type="non-terminal residue" evidence="3">
    <location>
        <position position="1"/>
    </location>
</feature>
<evidence type="ECO:0000313" key="3">
    <source>
        <dbReference type="EMBL" id="RTH32631.1"/>
    </source>
</evidence>
<proteinExistence type="predicted"/>
<evidence type="ECO:0000313" key="4">
    <source>
        <dbReference type="Proteomes" id="UP000286928"/>
    </source>
</evidence>
<dbReference type="AlphaFoldDB" id="A0A430S9T8"/>
<protein>
    <submittedName>
        <fullName evidence="3">3-phosphoshikimate 1-carboxyvinyltransferase</fullName>
    </submittedName>
</protein>
<evidence type="ECO:0000259" key="2">
    <source>
        <dbReference type="Pfam" id="PF00275"/>
    </source>
</evidence>
<sequence length="51" mass="5546">PGEVEPFHDHRIAMAFAVAGFPVGVRVWEPGWAEISYPGFFRDLLGLCGGS</sequence>
<accession>A0A430S9T8</accession>
<dbReference type="InterPro" id="IPR036968">
    <property type="entry name" value="Enolpyruvate_Tfrase_sf"/>
</dbReference>
<dbReference type="SUPFAM" id="SSF55205">
    <property type="entry name" value="EPT/RTPC-like"/>
    <property type="match status" value="1"/>
</dbReference>
<gene>
    <name evidence="3" type="ORF">CSW33_05895</name>
</gene>
<dbReference type="EMBL" id="PEMD01000157">
    <property type="protein sequence ID" value="RTH32631.1"/>
    <property type="molecule type" value="Genomic_DNA"/>
</dbReference>
<reference evidence="3 4" key="1">
    <citation type="journal article" date="2019" name="Extremophiles">
        <title>Biogeography of thermophiles and predominance of Thermus scotoductus in domestic water heaters.</title>
        <authorList>
            <person name="Wilpiszeski R.L."/>
            <person name="Zhang Z."/>
            <person name="House C.H."/>
        </authorList>
    </citation>
    <scope>NUCLEOTIDE SEQUENCE [LARGE SCALE GENOMIC DNA]</scope>
    <source>
        <strain evidence="3 4">20_S20</strain>
    </source>
</reference>
<comment type="caution">
    <text evidence="3">The sequence shown here is derived from an EMBL/GenBank/DDBJ whole genome shotgun (WGS) entry which is preliminary data.</text>
</comment>
<dbReference type="Pfam" id="PF00275">
    <property type="entry name" value="EPSP_synthase"/>
    <property type="match status" value="1"/>
</dbReference>
<feature type="domain" description="Enolpyruvate transferase" evidence="2">
    <location>
        <begin position="1"/>
        <end position="44"/>
    </location>
</feature>
<name>A0A430S9T8_THESC</name>
<organism evidence="3 4">
    <name type="scientific">Thermus scotoductus</name>
    <dbReference type="NCBI Taxonomy" id="37636"/>
    <lineage>
        <taxon>Bacteria</taxon>
        <taxon>Thermotogati</taxon>
        <taxon>Deinococcota</taxon>
        <taxon>Deinococci</taxon>
        <taxon>Thermales</taxon>
        <taxon>Thermaceae</taxon>
        <taxon>Thermus</taxon>
    </lineage>
</organism>
<dbReference type="GO" id="GO:0016765">
    <property type="term" value="F:transferase activity, transferring alkyl or aryl (other than methyl) groups"/>
    <property type="evidence" value="ECO:0007669"/>
    <property type="project" value="InterPro"/>
</dbReference>
<dbReference type="Gene3D" id="3.65.10.10">
    <property type="entry name" value="Enolpyruvate transferase domain"/>
    <property type="match status" value="1"/>
</dbReference>